<dbReference type="GeneID" id="92037915"/>
<feature type="compositionally biased region" description="Polar residues" evidence="1">
    <location>
        <begin position="280"/>
        <end position="290"/>
    </location>
</feature>
<keyword evidence="2" id="KW-0472">Membrane</keyword>
<gene>
    <name evidence="3" type="ORF">PG997_000540</name>
</gene>
<reference evidence="3 4" key="1">
    <citation type="submission" date="2023-01" db="EMBL/GenBank/DDBJ databases">
        <title>Analysis of 21 Apiospora genomes using comparative genomics revels a genus with tremendous synthesis potential of carbohydrate active enzymes and secondary metabolites.</title>
        <authorList>
            <person name="Sorensen T."/>
        </authorList>
    </citation>
    <scope>NUCLEOTIDE SEQUENCE [LARGE SCALE GENOMIC DNA]</scope>
    <source>
        <strain evidence="3 4">CBS 114990</strain>
    </source>
</reference>
<keyword evidence="2" id="KW-1133">Transmembrane helix</keyword>
<dbReference type="PANTHER" id="PTHR38122:SF1">
    <property type="entry name" value="GLYCOPROTEIN X"/>
    <property type="match status" value="1"/>
</dbReference>
<dbReference type="PANTHER" id="PTHR38122">
    <property type="entry name" value="GLYCOPROTEIN X"/>
    <property type="match status" value="1"/>
</dbReference>
<comment type="caution">
    <text evidence="3">The sequence shown here is derived from an EMBL/GenBank/DDBJ whole genome shotgun (WGS) entry which is preliminary data.</text>
</comment>
<keyword evidence="2" id="KW-0812">Transmembrane</keyword>
<feature type="compositionally biased region" description="Basic and acidic residues" evidence="1">
    <location>
        <begin position="330"/>
        <end position="342"/>
    </location>
</feature>
<evidence type="ECO:0000313" key="3">
    <source>
        <dbReference type="EMBL" id="KAK8093855.1"/>
    </source>
</evidence>
<evidence type="ECO:0000313" key="4">
    <source>
        <dbReference type="Proteomes" id="UP001433268"/>
    </source>
</evidence>
<name>A0ABR1XB28_9PEZI</name>
<evidence type="ECO:0000256" key="1">
    <source>
        <dbReference type="SAM" id="MobiDB-lite"/>
    </source>
</evidence>
<feature type="transmembrane region" description="Helical" evidence="2">
    <location>
        <begin position="234"/>
        <end position="256"/>
    </location>
</feature>
<feature type="region of interest" description="Disordered" evidence="1">
    <location>
        <begin position="280"/>
        <end position="342"/>
    </location>
</feature>
<protein>
    <submittedName>
        <fullName evidence="3">Uncharacterized protein</fullName>
    </submittedName>
</protein>
<keyword evidence="4" id="KW-1185">Reference proteome</keyword>
<evidence type="ECO:0000256" key="2">
    <source>
        <dbReference type="SAM" id="Phobius"/>
    </source>
</evidence>
<dbReference type="EMBL" id="JAQQWN010000002">
    <property type="protein sequence ID" value="KAK8093855.1"/>
    <property type="molecule type" value="Genomic_DNA"/>
</dbReference>
<dbReference type="Proteomes" id="UP001433268">
    <property type="component" value="Unassembled WGS sequence"/>
</dbReference>
<proteinExistence type="predicted"/>
<accession>A0ABR1XB28</accession>
<organism evidence="3 4">
    <name type="scientific">Apiospora hydei</name>
    <dbReference type="NCBI Taxonomy" id="1337664"/>
    <lineage>
        <taxon>Eukaryota</taxon>
        <taxon>Fungi</taxon>
        <taxon>Dikarya</taxon>
        <taxon>Ascomycota</taxon>
        <taxon>Pezizomycotina</taxon>
        <taxon>Sordariomycetes</taxon>
        <taxon>Xylariomycetidae</taxon>
        <taxon>Amphisphaeriales</taxon>
        <taxon>Apiosporaceae</taxon>
        <taxon>Apiospora</taxon>
    </lineage>
</organism>
<sequence length="342" mass="36913">MATFAYPTGNLDQSRRRSDVPHIEDRCYGTCNAAFIKGQVSRDWEDFCATGSAFYDYYNYCLCCVGQDLRAKGSDERAADYLAADFAGILAQCGGGDDNLYHRDVDPCSVPKHDVSNKVETPFPTATVHVIHPSADSLSVGVSITVPLHQLRPGQETSAAAPTSKPPRYTPIEHETTAWVTTTDANSQVTKVMSTFLTTTLSLLPALDTPQPSSTDNAAPSSGDHKQGLTVAQVAGISVACTVVFLLICSGLLYWLRGRCKSRKEAQARLPGIEQWEELNNNHPTPQVITGQGGGSGGFEKAQLHADPMPTRELGGREIPPPVELPAEPVVKDRDEPGKEET</sequence>
<dbReference type="RefSeq" id="XP_066674628.1">
    <property type="nucleotide sequence ID" value="XM_066804855.1"/>
</dbReference>